<dbReference type="Pfam" id="PF03807">
    <property type="entry name" value="F420_oxidored"/>
    <property type="match status" value="1"/>
</dbReference>
<dbReference type="PANTHER" id="PTHR40459">
    <property type="entry name" value="CONSERVED HYPOTHETICAL ALANINE AND LEUCINE RICH PROTEIN"/>
    <property type="match status" value="1"/>
</dbReference>
<dbReference type="SUPFAM" id="SSF48179">
    <property type="entry name" value="6-phosphogluconate dehydrogenase C-terminal domain-like"/>
    <property type="match status" value="1"/>
</dbReference>
<dbReference type="Pfam" id="PF10728">
    <property type="entry name" value="DUF2520"/>
    <property type="match status" value="1"/>
</dbReference>
<organism evidence="3 4">
    <name type="scientific">Flavobacterium litorale</name>
    <dbReference type="NCBI Taxonomy" id="2856519"/>
    <lineage>
        <taxon>Bacteria</taxon>
        <taxon>Pseudomonadati</taxon>
        <taxon>Bacteroidota</taxon>
        <taxon>Flavobacteriia</taxon>
        <taxon>Flavobacteriales</taxon>
        <taxon>Flavobacteriaceae</taxon>
        <taxon>Flavobacterium</taxon>
    </lineage>
</organism>
<dbReference type="EMBL" id="CP080429">
    <property type="protein sequence ID" value="QYJ67771.1"/>
    <property type="molecule type" value="Genomic_DNA"/>
</dbReference>
<evidence type="ECO:0000313" key="4">
    <source>
        <dbReference type="Proteomes" id="UP000825381"/>
    </source>
</evidence>
<dbReference type="RefSeq" id="WP_220640116.1">
    <property type="nucleotide sequence ID" value="NZ_CP080429.1"/>
</dbReference>
<keyword evidence="4" id="KW-1185">Reference proteome</keyword>
<dbReference type="InterPro" id="IPR036291">
    <property type="entry name" value="NAD(P)-bd_dom_sf"/>
</dbReference>
<sequence>MLKVVIIGSGNVAHHLITVFEQSNSVQLVQAYARNAASLSNLLPASKITTNFNTILPADVYIISVTDDAIAEVAALLPFTNQLVVHTSGSVGLQQLNAKNRRGVFYPLQTFSKNKAVDFKQIPLCLESELEADYAILETLAKAVSDNVYAINSKQRQSLHVAAVFVNNFVNDLYRIGYDICNENNVPFDILRPLIHETANKVQVLQPKEAQTGPAKRNDVRTMEKHLAFLTDEKKKIIYTLLSQSIQNNNE</sequence>
<evidence type="ECO:0000313" key="3">
    <source>
        <dbReference type="EMBL" id="QYJ67771.1"/>
    </source>
</evidence>
<dbReference type="SUPFAM" id="SSF51735">
    <property type="entry name" value="NAD(P)-binding Rossmann-fold domains"/>
    <property type="match status" value="1"/>
</dbReference>
<evidence type="ECO:0000259" key="2">
    <source>
        <dbReference type="Pfam" id="PF10728"/>
    </source>
</evidence>
<evidence type="ECO:0000259" key="1">
    <source>
        <dbReference type="Pfam" id="PF03807"/>
    </source>
</evidence>
<name>A0ABX8V4K6_9FLAO</name>
<feature type="domain" description="DUF2520" evidence="2">
    <location>
        <begin position="122"/>
        <end position="246"/>
    </location>
</feature>
<dbReference type="Gene3D" id="1.10.1040.20">
    <property type="entry name" value="ProC-like, C-terminal domain"/>
    <property type="match status" value="1"/>
</dbReference>
<accession>A0ABX8V4K6</accession>
<dbReference type="InterPro" id="IPR037108">
    <property type="entry name" value="TM1727-like_C_sf"/>
</dbReference>
<dbReference type="InterPro" id="IPR008927">
    <property type="entry name" value="6-PGluconate_DH-like_C_sf"/>
</dbReference>
<feature type="domain" description="Pyrroline-5-carboxylate reductase catalytic N-terminal" evidence="1">
    <location>
        <begin position="3"/>
        <end position="85"/>
    </location>
</feature>
<dbReference type="InterPro" id="IPR018931">
    <property type="entry name" value="DUF2520"/>
</dbReference>
<dbReference type="InterPro" id="IPR028939">
    <property type="entry name" value="P5C_Rdtase_cat_N"/>
</dbReference>
<proteinExistence type="predicted"/>
<protein>
    <submittedName>
        <fullName evidence="3">DUF2520 domain-containing protein</fullName>
    </submittedName>
</protein>
<gene>
    <name evidence="3" type="ORF">K1I41_09485</name>
</gene>
<dbReference type="Proteomes" id="UP000825381">
    <property type="component" value="Chromosome"/>
</dbReference>
<dbReference type="PANTHER" id="PTHR40459:SF1">
    <property type="entry name" value="CONSERVED HYPOTHETICAL ALANINE AND LEUCINE RICH PROTEIN"/>
    <property type="match status" value="1"/>
</dbReference>
<reference evidence="3 4" key="1">
    <citation type="submission" date="2021-07" db="EMBL/GenBank/DDBJ databases">
        <title>Flavobacterium WSW3-B6 sp.nov, isolated from seaweed.</title>
        <authorList>
            <person name="Muhammad N."/>
            <person name="Ho H."/>
            <person name="Lee Y.-J."/>
            <person name="Nguyen T."/>
            <person name="Ho J."/>
            <person name="Kim S.-G."/>
        </authorList>
    </citation>
    <scope>NUCLEOTIDE SEQUENCE [LARGE SCALE GENOMIC DNA]</scope>
    <source>
        <strain evidence="3 4">WSW3-B6</strain>
    </source>
</reference>
<dbReference type="Gene3D" id="3.40.50.720">
    <property type="entry name" value="NAD(P)-binding Rossmann-like Domain"/>
    <property type="match status" value="1"/>
</dbReference>